<keyword evidence="2" id="KW-1185">Reference proteome</keyword>
<gene>
    <name evidence="1" type="ORF">HPB50_026709</name>
</gene>
<sequence length="95" mass="9849">MSNDFSQPASRGRGRGRGRARPQQVIPAFSCSTAADIGGQSNVDVGHVKTVCTTASSAPVHGSGADLMAFKRLDPVQLGGRGDVLCTCCGQWEPC</sequence>
<evidence type="ECO:0000313" key="2">
    <source>
        <dbReference type="Proteomes" id="UP000821845"/>
    </source>
</evidence>
<proteinExistence type="predicted"/>
<name>A0ACB7RN94_HYAAI</name>
<accession>A0ACB7RN94</accession>
<dbReference type="EMBL" id="CM023489">
    <property type="protein sequence ID" value="KAH6923292.1"/>
    <property type="molecule type" value="Genomic_DNA"/>
</dbReference>
<evidence type="ECO:0000313" key="1">
    <source>
        <dbReference type="EMBL" id="KAH6923292.1"/>
    </source>
</evidence>
<comment type="caution">
    <text evidence="1">The sequence shown here is derived from an EMBL/GenBank/DDBJ whole genome shotgun (WGS) entry which is preliminary data.</text>
</comment>
<reference evidence="1" key="1">
    <citation type="submission" date="2020-05" db="EMBL/GenBank/DDBJ databases">
        <title>Large-scale comparative analyses of tick genomes elucidate their genetic diversity and vector capacities.</title>
        <authorList>
            <person name="Jia N."/>
            <person name="Wang J."/>
            <person name="Shi W."/>
            <person name="Du L."/>
            <person name="Sun Y."/>
            <person name="Zhan W."/>
            <person name="Jiang J."/>
            <person name="Wang Q."/>
            <person name="Zhang B."/>
            <person name="Ji P."/>
            <person name="Sakyi L.B."/>
            <person name="Cui X."/>
            <person name="Yuan T."/>
            <person name="Jiang B."/>
            <person name="Yang W."/>
            <person name="Lam T.T.-Y."/>
            <person name="Chang Q."/>
            <person name="Ding S."/>
            <person name="Wang X."/>
            <person name="Zhu J."/>
            <person name="Ruan X."/>
            <person name="Zhao L."/>
            <person name="Wei J."/>
            <person name="Que T."/>
            <person name="Du C."/>
            <person name="Cheng J."/>
            <person name="Dai P."/>
            <person name="Han X."/>
            <person name="Huang E."/>
            <person name="Gao Y."/>
            <person name="Liu J."/>
            <person name="Shao H."/>
            <person name="Ye R."/>
            <person name="Li L."/>
            <person name="Wei W."/>
            <person name="Wang X."/>
            <person name="Wang C."/>
            <person name="Yang T."/>
            <person name="Huo Q."/>
            <person name="Li W."/>
            <person name="Guo W."/>
            <person name="Chen H."/>
            <person name="Zhou L."/>
            <person name="Ni X."/>
            <person name="Tian J."/>
            <person name="Zhou Y."/>
            <person name="Sheng Y."/>
            <person name="Liu T."/>
            <person name="Pan Y."/>
            <person name="Xia L."/>
            <person name="Li J."/>
            <person name="Zhao F."/>
            <person name="Cao W."/>
        </authorList>
    </citation>
    <scope>NUCLEOTIDE SEQUENCE</scope>
    <source>
        <strain evidence="1">Hyas-2018</strain>
    </source>
</reference>
<protein>
    <submittedName>
        <fullName evidence="1">Uncharacterized protein</fullName>
    </submittedName>
</protein>
<dbReference type="Proteomes" id="UP000821845">
    <property type="component" value="Chromosome 9"/>
</dbReference>
<organism evidence="1 2">
    <name type="scientific">Hyalomma asiaticum</name>
    <name type="common">Tick</name>
    <dbReference type="NCBI Taxonomy" id="266040"/>
    <lineage>
        <taxon>Eukaryota</taxon>
        <taxon>Metazoa</taxon>
        <taxon>Ecdysozoa</taxon>
        <taxon>Arthropoda</taxon>
        <taxon>Chelicerata</taxon>
        <taxon>Arachnida</taxon>
        <taxon>Acari</taxon>
        <taxon>Parasitiformes</taxon>
        <taxon>Ixodida</taxon>
        <taxon>Ixodoidea</taxon>
        <taxon>Ixodidae</taxon>
        <taxon>Hyalomminae</taxon>
        <taxon>Hyalomma</taxon>
    </lineage>
</organism>